<evidence type="ECO:0000313" key="2">
    <source>
        <dbReference type="Proteomes" id="UP000076858"/>
    </source>
</evidence>
<dbReference type="Proteomes" id="UP000076858">
    <property type="component" value="Unassembled WGS sequence"/>
</dbReference>
<dbReference type="EMBL" id="LRGB01001409">
    <property type="protein sequence ID" value="KZS12028.1"/>
    <property type="molecule type" value="Genomic_DNA"/>
</dbReference>
<dbReference type="AlphaFoldDB" id="A0A164V6Y0"/>
<reference evidence="1 2" key="1">
    <citation type="submission" date="2016-03" db="EMBL/GenBank/DDBJ databases">
        <title>EvidentialGene: Evidence-directed Construction of Genes on Genomes.</title>
        <authorList>
            <person name="Gilbert D.G."/>
            <person name="Choi J.-H."/>
            <person name="Mockaitis K."/>
            <person name="Colbourne J."/>
            <person name="Pfrender M."/>
        </authorList>
    </citation>
    <scope>NUCLEOTIDE SEQUENCE [LARGE SCALE GENOMIC DNA]</scope>
    <source>
        <strain evidence="1 2">Xinb3</strain>
        <tissue evidence="1">Complete organism</tissue>
    </source>
</reference>
<evidence type="ECO:0000313" key="1">
    <source>
        <dbReference type="EMBL" id="KZS12028.1"/>
    </source>
</evidence>
<accession>A0A164V6Y0</accession>
<name>A0A164V6Y0_9CRUS</name>
<keyword evidence="2" id="KW-1185">Reference proteome</keyword>
<organism evidence="1 2">
    <name type="scientific">Daphnia magna</name>
    <dbReference type="NCBI Taxonomy" id="35525"/>
    <lineage>
        <taxon>Eukaryota</taxon>
        <taxon>Metazoa</taxon>
        <taxon>Ecdysozoa</taxon>
        <taxon>Arthropoda</taxon>
        <taxon>Crustacea</taxon>
        <taxon>Branchiopoda</taxon>
        <taxon>Diplostraca</taxon>
        <taxon>Cladocera</taxon>
        <taxon>Anomopoda</taxon>
        <taxon>Daphniidae</taxon>
        <taxon>Daphnia</taxon>
    </lineage>
</organism>
<comment type="caution">
    <text evidence="1">The sequence shown here is derived from an EMBL/GenBank/DDBJ whole genome shotgun (WGS) entry which is preliminary data.</text>
</comment>
<sequence length="61" mass="6896">MFATSPFPAASSKKFKSHMKLLFFSFRSSPACLNWNQTELAVSLEEDARDDVDFHLQIGEA</sequence>
<protein>
    <submittedName>
        <fullName evidence="1">Uncharacterized protein</fullName>
    </submittedName>
</protein>
<gene>
    <name evidence="1" type="ORF">APZ42_023113</name>
</gene>
<proteinExistence type="predicted"/>